<dbReference type="EMBL" id="CAJNOM010000474">
    <property type="protein sequence ID" value="CAF1458298.1"/>
    <property type="molecule type" value="Genomic_DNA"/>
</dbReference>
<dbReference type="Gene3D" id="2.120.10.30">
    <property type="entry name" value="TolB, C-terminal domain"/>
    <property type="match status" value="1"/>
</dbReference>
<dbReference type="InterPro" id="IPR011042">
    <property type="entry name" value="6-blade_b-propeller_TolB-like"/>
</dbReference>
<protein>
    <submittedName>
        <fullName evidence="4">Uncharacterized protein</fullName>
    </submittedName>
</protein>
<dbReference type="SUPFAM" id="SSF63829">
    <property type="entry name" value="Calcium-dependent phosphotriesterase"/>
    <property type="match status" value="1"/>
</dbReference>
<evidence type="ECO:0000313" key="2">
    <source>
        <dbReference type="EMBL" id="CAF1016861.1"/>
    </source>
</evidence>
<name>A0A815Q5D3_9BILA</name>
<dbReference type="Proteomes" id="UP000663832">
    <property type="component" value="Unassembled WGS sequence"/>
</dbReference>
<dbReference type="EMBL" id="CAJNOM010000414">
    <property type="protein sequence ID" value="CAF1424372.1"/>
    <property type="molecule type" value="Genomic_DNA"/>
</dbReference>
<accession>A0A815Q5D3</accession>
<evidence type="ECO:0000256" key="1">
    <source>
        <dbReference type="ARBA" id="ARBA00022737"/>
    </source>
</evidence>
<organism evidence="4 5">
    <name type="scientific">Adineta steineri</name>
    <dbReference type="NCBI Taxonomy" id="433720"/>
    <lineage>
        <taxon>Eukaryota</taxon>
        <taxon>Metazoa</taxon>
        <taxon>Spiralia</taxon>
        <taxon>Gnathifera</taxon>
        <taxon>Rotifera</taxon>
        <taxon>Eurotatoria</taxon>
        <taxon>Bdelloidea</taxon>
        <taxon>Adinetida</taxon>
        <taxon>Adinetidae</taxon>
        <taxon>Adineta</taxon>
    </lineage>
</organism>
<comment type="caution">
    <text evidence="4">The sequence shown here is derived from an EMBL/GenBank/DDBJ whole genome shotgun (WGS) entry which is preliminary data.</text>
</comment>
<dbReference type="AlphaFoldDB" id="A0A815Q5D3"/>
<keyword evidence="1" id="KW-0677">Repeat</keyword>
<dbReference type="Pfam" id="PF01436">
    <property type="entry name" value="NHL"/>
    <property type="match status" value="1"/>
</dbReference>
<keyword evidence="5" id="KW-1185">Reference proteome</keyword>
<evidence type="ECO:0000313" key="4">
    <source>
        <dbReference type="EMBL" id="CAF1458298.1"/>
    </source>
</evidence>
<proteinExistence type="predicted"/>
<gene>
    <name evidence="2" type="ORF">BJG266_LOCUS16778</name>
    <name evidence="3" type="ORF">QVE165_LOCUS38509</name>
    <name evidence="4" type="ORF">QVE165_LOCUS40762</name>
</gene>
<dbReference type="OrthoDB" id="10023251at2759"/>
<evidence type="ECO:0000313" key="5">
    <source>
        <dbReference type="Proteomes" id="UP000663832"/>
    </source>
</evidence>
<sequence length="153" mass="17212">MKSSCIEWNCDGGPHIIYLIRTSYRGANSYHNSNRITYKKLLNYQQLLPPVIIDKNTKWKQSATTVAGGHGAGSELNQLNRPQGFYVDDNDDSIYIADTDNHRIVRWKFGANNGEIVAGGNVSGNELYRLKTPEDVILDKEKTYLIICDMGNS</sequence>
<evidence type="ECO:0000313" key="3">
    <source>
        <dbReference type="EMBL" id="CAF1424372.1"/>
    </source>
</evidence>
<dbReference type="EMBL" id="CAJNOI010000079">
    <property type="protein sequence ID" value="CAF1016861.1"/>
    <property type="molecule type" value="Genomic_DNA"/>
</dbReference>
<dbReference type="InterPro" id="IPR001258">
    <property type="entry name" value="NHL_repeat"/>
</dbReference>
<dbReference type="Proteomes" id="UP000663877">
    <property type="component" value="Unassembled WGS sequence"/>
</dbReference>
<reference evidence="4" key="1">
    <citation type="submission" date="2021-02" db="EMBL/GenBank/DDBJ databases">
        <authorList>
            <person name="Nowell W R."/>
        </authorList>
    </citation>
    <scope>NUCLEOTIDE SEQUENCE</scope>
</reference>